<dbReference type="Proteomes" id="UP000546162">
    <property type="component" value="Unassembled WGS sequence"/>
</dbReference>
<accession>A0A7W7GSB6</accession>
<sequence length="184" mass="20279">MTSAIFTNGRPLTEPEFLAIGETPERIELFDGSLYVSPGPTPIHQHVSTRLAVRLIPAVEEAGLHLHEAVNLRLRPDRIPIADLVITTDIDYYELVIDSSAARLVCEIISPSNSTTDRVLKMSYYAEAGIPWYLLVDPRTGELRLYGISDGEYVLHATAEPGVPLQLTDPVRVAIDPAELLPPQ</sequence>
<keyword evidence="2" id="KW-0255">Endonuclease</keyword>
<dbReference type="GO" id="GO:0004519">
    <property type="term" value="F:endonuclease activity"/>
    <property type="evidence" value="ECO:0007669"/>
    <property type="project" value="UniProtKB-KW"/>
</dbReference>
<feature type="domain" description="Putative restriction endonuclease" evidence="1">
    <location>
        <begin position="16"/>
        <end position="171"/>
    </location>
</feature>
<dbReference type="RefSeq" id="WP_185037784.1">
    <property type="nucleotide sequence ID" value="NZ_BAABFG010000005.1"/>
</dbReference>
<dbReference type="EMBL" id="JACHNB010000001">
    <property type="protein sequence ID" value="MBB4737367.1"/>
    <property type="molecule type" value="Genomic_DNA"/>
</dbReference>
<dbReference type="PANTHER" id="PTHR35400">
    <property type="entry name" value="SLR1083 PROTEIN"/>
    <property type="match status" value="1"/>
</dbReference>
<protein>
    <submittedName>
        <fullName evidence="2">Uma2 family endonuclease</fullName>
    </submittedName>
</protein>
<evidence type="ECO:0000313" key="3">
    <source>
        <dbReference type="Proteomes" id="UP000546162"/>
    </source>
</evidence>
<dbReference type="Gene3D" id="3.90.1570.10">
    <property type="entry name" value="tt1808, chain A"/>
    <property type="match status" value="1"/>
</dbReference>
<dbReference type="InterPro" id="IPR008538">
    <property type="entry name" value="Uma2"/>
</dbReference>
<comment type="caution">
    <text evidence="2">The sequence shown here is derived from an EMBL/GenBank/DDBJ whole genome shotgun (WGS) entry which is preliminary data.</text>
</comment>
<evidence type="ECO:0000313" key="2">
    <source>
        <dbReference type="EMBL" id="MBB4737367.1"/>
    </source>
</evidence>
<keyword evidence="2" id="KW-0378">Hydrolase</keyword>
<organism evidence="2 3">
    <name type="scientific">Actinoplanes octamycinicus</name>
    <dbReference type="NCBI Taxonomy" id="135948"/>
    <lineage>
        <taxon>Bacteria</taxon>
        <taxon>Bacillati</taxon>
        <taxon>Actinomycetota</taxon>
        <taxon>Actinomycetes</taxon>
        <taxon>Micromonosporales</taxon>
        <taxon>Micromonosporaceae</taxon>
        <taxon>Actinoplanes</taxon>
    </lineage>
</organism>
<evidence type="ECO:0000259" key="1">
    <source>
        <dbReference type="Pfam" id="PF05685"/>
    </source>
</evidence>
<gene>
    <name evidence="2" type="ORF">BJY16_000826</name>
</gene>
<dbReference type="CDD" id="cd06260">
    <property type="entry name" value="DUF820-like"/>
    <property type="match status" value="1"/>
</dbReference>
<reference evidence="2 3" key="1">
    <citation type="submission" date="2020-08" db="EMBL/GenBank/DDBJ databases">
        <title>Sequencing the genomes of 1000 actinobacteria strains.</title>
        <authorList>
            <person name="Klenk H.-P."/>
        </authorList>
    </citation>
    <scope>NUCLEOTIDE SEQUENCE [LARGE SCALE GENOMIC DNA]</scope>
    <source>
        <strain evidence="2 3">DSM 45809</strain>
    </source>
</reference>
<proteinExistence type="predicted"/>
<keyword evidence="2" id="KW-0540">Nuclease</keyword>
<name>A0A7W7GSB6_9ACTN</name>
<dbReference type="PANTHER" id="PTHR35400:SF3">
    <property type="entry name" value="SLL1072 PROTEIN"/>
    <property type="match status" value="1"/>
</dbReference>
<dbReference type="InterPro" id="IPR011335">
    <property type="entry name" value="Restrct_endonuc-II-like"/>
</dbReference>
<dbReference type="Pfam" id="PF05685">
    <property type="entry name" value="Uma2"/>
    <property type="match status" value="1"/>
</dbReference>
<dbReference type="AlphaFoldDB" id="A0A7W7GSB6"/>
<dbReference type="SUPFAM" id="SSF52980">
    <property type="entry name" value="Restriction endonuclease-like"/>
    <property type="match status" value="1"/>
</dbReference>
<keyword evidence="3" id="KW-1185">Reference proteome</keyword>
<dbReference type="InterPro" id="IPR012296">
    <property type="entry name" value="Nuclease_put_TT1808"/>
</dbReference>